<keyword evidence="2" id="KW-1185">Reference proteome</keyword>
<evidence type="ECO:0000313" key="2">
    <source>
        <dbReference type="Proteomes" id="UP000193689"/>
    </source>
</evidence>
<protein>
    <submittedName>
        <fullName evidence="1">Uncharacterized protein</fullName>
    </submittedName>
</protein>
<comment type="caution">
    <text evidence="1">The sequence shown here is derived from an EMBL/GenBank/DDBJ whole genome shotgun (WGS) entry which is preliminary data.</text>
</comment>
<sequence length="260" mass="27636">MYSLRTATKVYSNFELTASLLLGLISTLKEQKRRELEDCQNSSTSSACSRAVSLVGYVSVRDYRAIDCTDWSAESLPSKKLHSTSEELAMFPTTMSTFRTGITATVTMTNNVPTTLEMISVAPSTGTITKPVTITATPSSDAPTTVEAVTTASTTDTSHLSVTDTAAPSTYASNALETATTAPATHITAKSRTGTVDPSAHTHAISKVKANDPSTHSTSLTTPILPSTTNPLLQLLQLLQLPITIHPHHSPPPSENSEPY</sequence>
<dbReference type="AlphaFoldDB" id="A0A1Y2E723"/>
<name>A0A1Y2E723_9PEZI</name>
<gene>
    <name evidence="1" type="ORF">BCR38DRAFT_510073</name>
</gene>
<dbReference type="EMBL" id="MCFJ01000004">
    <property type="protein sequence ID" value="ORY67329.1"/>
    <property type="molecule type" value="Genomic_DNA"/>
</dbReference>
<accession>A0A1Y2E723</accession>
<proteinExistence type="predicted"/>
<organism evidence="1 2">
    <name type="scientific">Pseudomassariella vexata</name>
    <dbReference type="NCBI Taxonomy" id="1141098"/>
    <lineage>
        <taxon>Eukaryota</taxon>
        <taxon>Fungi</taxon>
        <taxon>Dikarya</taxon>
        <taxon>Ascomycota</taxon>
        <taxon>Pezizomycotina</taxon>
        <taxon>Sordariomycetes</taxon>
        <taxon>Xylariomycetidae</taxon>
        <taxon>Amphisphaeriales</taxon>
        <taxon>Pseudomassariaceae</taxon>
        <taxon>Pseudomassariella</taxon>
    </lineage>
</organism>
<dbReference type="GeneID" id="63781217"/>
<reference evidence="1 2" key="1">
    <citation type="submission" date="2016-07" db="EMBL/GenBank/DDBJ databases">
        <title>Pervasive Adenine N6-methylation of Active Genes in Fungi.</title>
        <authorList>
            <consortium name="DOE Joint Genome Institute"/>
            <person name="Mondo S.J."/>
            <person name="Dannebaum R.O."/>
            <person name="Kuo R.C."/>
            <person name="Labutti K."/>
            <person name="Haridas S."/>
            <person name="Kuo A."/>
            <person name="Salamov A."/>
            <person name="Ahrendt S.R."/>
            <person name="Lipzen A."/>
            <person name="Sullivan W."/>
            <person name="Andreopoulos W.B."/>
            <person name="Clum A."/>
            <person name="Lindquist E."/>
            <person name="Daum C."/>
            <person name="Ramamoorthy G.K."/>
            <person name="Gryganskyi A."/>
            <person name="Culley D."/>
            <person name="Magnuson J.K."/>
            <person name="James T.Y."/>
            <person name="O'Malley M.A."/>
            <person name="Stajich J.E."/>
            <person name="Spatafora J.W."/>
            <person name="Visel A."/>
            <person name="Grigoriev I.V."/>
        </authorList>
    </citation>
    <scope>NUCLEOTIDE SEQUENCE [LARGE SCALE GENOMIC DNA]</scope>
    <source>
        <strain evidence="1 2">CBS 129021</strain>
    </source>
</reference>
<evidence type="ECO:0000313" key="1">
    <source>
        <dbReference type="EMBL" id="ORY67329.1"/>
    </source>
</evidence>
<dbReference type="Proteomes" id="UP000193689">
    <property type="component" value="Unassembled WGS sequence"/>
</dbReference>
<dbReference type="RefSeq" id="XP_040717953.1">
    <property type="nucleotide sequence ID" value="XM_040865005.1"/>
</dbReference>
<dbReference type="InParanoid" id="A0A1Y2E723"/>